<evidence type="ECO:0000313" key="2">
    <source>
        <dbReference type="EMBL" id="MCI27660.1"/>
    </source>
</evidence>
<keyword evidence="2" id="KW-0808">Transferase</keyword>
<accession>A0A392QVQ2</accession>
<dbReference type="GO" id="GO:0016301">
    <property type="term" value="F:kinase activity"/>
    <property type="evidence" value="ECO:0007669"/>
    <property type="project" value="UniProtKB-KW"/>
</dbReference>
<reference evidence="2 3" key="1">
    <citation type="journal article" date="2018" name="Front. Plant Sci.">
        <title>Red Clover (Trifolium pratense) and Zigzag Clover (T. medium) - A Picture of Genomic Similarities and Differences.</title>
        <authorList>
            <person name="Dluhosova J."/>
            <person name="Istvanek J."/>
            <person name="Nedelnik J."/>
            <person name="Repkova J."/>
        </authorList>
    </citation>
    <scope>NUCLEOTIDE SEQUENCE [LARGE SCALE GENOMIC DNA]</scope>
    <source>
        <strain evidence="3">cv. 10/8</strain>
        <tissue evidence="2">Leaf</tissue>
    </source>
</reference>
<feature type="region of interest" description="Disordered" evidence="1">
    <location>
        <begin position="18"/>
        <end position="62"/>
    </location>
</feature>
<keyword evidence="3" id="KW-1185">Reference proteome</keyword>
<organism evidence="2 3">
    <name type="scientific">Trifolium medium</name>
    <dbReference type="NCBI Taxonomy" id="97028"/>
    <lineage>
        <taxon>Eukaryota</taxon>
        <taxon>Viridiplantae</taxon>
        <taxon>Streptophyta</taxon>
        <taxon>Embryophyta</taxon>
        <taxon>Tracheophyta</taxon>
        <taxon>Spermatophyta</taxon>
        <taxon>Magnoliopsida</taxon>
        <taxon>eudicotyledons</taxon>
        <taxon>Gunneridae</taxon>
        <taxon>Pentapetalae</taxon>
        <taxon>rosids</taxon>
        <taxon>fabids</taxon>
        <taxon>Fabales</taxon>
        <taxon>Fabaceae</taxon>
        <taxon>Papilionoideae</taxon>
        <taxon>50 kb inversion clade</taxon>
        <taxon>NPAAA clade</taxon>
        <taxon>Hologalegina</taxon>
        <taxon>IRL clade</taxon>
        <taxon>Trifolieae</taxon>
        <taxon>Trifolium</taxon>
    </lineage>
</organism>
<evidence type="ECO:0000256" key="1">
    <source>
        <dbReference type="SAM" id="MobiDB-lite"/>
    </source>
</evidence>
<feature type="compositionally biased region" description="Polar residues" evidence="1">
    <location>
        <begin position="21"/>
        <end position="49"/>
    </location>
</feature>
<dbReference type="EMBL" id="LXQA010160688">
    <property type="protein sequence ID" value="MCI27660.1"/>
    <property type="molecule type" value="Genomic_DNA"/>
</dbReference>
<proteinExistence type="predicted"/>
<sequence>MKAQASLINDFDDAISDINHVGSSSSLSNLDAPQDKQQPSSSHTRSQTVDMEENNEIHNQLPSVLVVDSTVNDA</sequence>
<feature type="non-terminal residue" evidence="2">
    <location>
        <position position="74"/>
    </location>
</feature>
<comment type="caution">
    <text evidence="2">The sequence shown here is derived from an EMBL/GenBank/DDBJ whole genome shotgun (WGS) entry which is preliminary data.</text>
</comment>
<protein>
    <submittedName>
        <fullName evidence="2">STE family kinase domain protein</fullName>
    </submittedName>
</protein>
<dbReference type="AlphaFoldDB" id="A0A392QVQ2"/>
<evidence type="ECO:0000313" key="3">
    <source>
        <dbReference type="Proteomes" id="UP000265520"/>
    </source>
</evidence>
<keyword evidence="2" id="KW-0418">Kinase</keyword>
<name>A0A392QVQ2_9FABA</name>
<dbReference type="Proteomes" id="UP000265520">
    <property type="component" value="Unassembled WGS sequence"/>
</dbReference>